<dbReference type="PROSITE" id="PS50231">
    <property type="entry name" value="RICIN_B_LECTIN"/>
    <property type="match status" value="1"/>
</dbReference>
<evidence type="ECO:0000313" key="4">
    <source>
        <dbReference type="EMBL" id="TQF06091.1"/>
    </source>
</evidence>
<comment type="caution">
    <text evidence="4">The sequence shown here is derived from an EMBL/GenBank/DDBJ whole genome shotgun (WGS) entry which is preliminary data.</text>
</comment>
<feature type="signal peptide" evidence="2">
    <location>
        <begin position="1"/>
        <end position="28"/>
    </location>
</feature>
<dbReference type="EMBL" id="VIGB01000003">
    <property type="protein sequence ID" value="TQF06091.1"/>
    <property type="molecule type" value="Genomic_DNA"/>
</dbReference>
<dbReference type="Proteomes" id="UP000319103">
    <property type="component" value="Unassembled WGS sequence"/>
</dbReference>
<gene>
    <name evidence="4" type="ORF">E6W39_32560</name>
</gene>
<dbReference type="OrthoDB" id="3645604at2"/>
<dbReference type="Pfam" id="PF00652">
    <property type="entry name" value="Ricin_B_lectin"/>
    <property type="match status" value="1"/>
</dbReference>
<feature type="region of interest" description="Disordered" evidence="1">
    <location>
        <begin position="26"/>
        <end position="52"/>
    </location>
</feature>
<proteinExistence type="predicted"/>
<evidence type="ECO:0000256" key="1">
    <source>
        <dbReference type="SAM" id="MobiDB-lite"/>
    </source>
</evidence>
<evidence type="ECO:0000313" key="5">
    <source>
        <dbReference type="Proteomes" id="UP000319103"/>
    </source>
</evidence>
<dbReference type="RefSeq" id="WP_141636538.1">
    <property type="nucleotide sequence ID" value="NZ_VIGB01000003.1"/>
</dbReference>
<dbReference type="AlphaFoldDB" id="A0A540WAN9"/>
<protein>
    <submittedName>
        <fullName evidence="4">RICIN domain-containing protein</fullName>
    </submittedName>
</protein>
<dbReference type="InterPro" id="IPR035992">
    <property type="entry name" value="Ricin_B-like_lectins"/>
</dbReference>
<dbReference type="Gene3D" id="2.80.10.50">
    <property type="match status" value="3"/>
</dbReference>
<organism evidence="4 5">
    <name type="scientific">Kitasatospora acidiphila</name>
    <dbReference type="NCBI Taxonomy" id="2567942"/>
    <lineage>
        <taxon>Bacteria</taxon>
        <taxon>Bacillati</taxon>
        <taxon>Actinomycetota</taxon>
        <taxon>Actinomycetes</taxon>
        <taxon>Kitasatosporales</taxon>
        <taxon>Streptomycetaceae</taxon>
        <taxon>Kitasatospora</taxon>
    </lineage>
</organism>
<evidence type="ECO:0000256" key="2">
    <source>
        <dbReference type="SAM" id="SignalP"/>
    </source>
</evidence>
<accession>A0A540WAN9</accession>
<feature type="domain" description="Ricin B lectin" evidence="3">
    <location>
        <begin position="84"/>
        <end position="222"/>
    </location>
</feature>
<dbReference type="CDD" id="cd00161">
    <property type="entry name" value="beta-trefoil_Ricin-like"/>
    <property type="match status" value="1"/>
</dbReference>
<dbReference type="InterPro" id="IPR000772">
    <property type="entry name" value="Ricin_B_lectin"/>
</dbReference>
<keyword evidence="5" id="KW-1185">Reference proteome</keyword>
<evidence type="ECO:0000259" key="3">
    <source>
        <dbReference type="SMART" id="SM00458"/>
    </source>
</evidence>
<feature type="chain" id="PRO_5022049896" evidence="2">
    <location>
        <begin position="29"/>
        <end position="222"/>
    </location>
</feature>
<dbReference type="SUPFAM" id="SSF50370">
    <property type="entry name" value="Ricin B-like lectins"/>
    <property type="match status" value="1"/>
</dbReference>
<reference evidence="4 5" key="1">
    <citation type="submission" date="2019-06" db="EMBL/GenBank/DDBJ databases">
        <title>Description of Kitasatospora acidophila sp. nov. isolated from pine grove soil, and reclassification of Streptomyces novaecaesareae to Kitasatospora novaeceasareae comb. nov.</title>
        <authorList>
            <person name="Kim M.J."/>
        </authorList>
    </citation>
    <scope>NUCLEOTIDE SEQUENCE [LARGE SCALE GENOMIC DNA]</scope>
    <source>
        <strain evidence="4 5">MMS16-CNU292</strain>
    </source>
</reference>
<keyword evidence="2" id="KW-0732">Signal</keyword>
<name>A0A540WAN9_9ACTN</name>
<dbReference type="SMART" id="SM00458">
    <property type="entry name" value="RICIN"/>
    <property type="match status" value="1"/>
</dbReference>
<sequence>MRINRLSLALLVATSALTLAAAGQPAQAGGRGASPAPAQPAARPSSDPAAGRTVIDVASPNQIPGVGSHASTLPAGTDSAKITYRTKAFTNNDGGQCLDGDRNTIPNNGAVVQLWGCNGWDNQSWYWTPVAGQPAGYYTLQNGEAMQCLDGDTNTIPKNGAKVQLWGCNGWTNQTWTWNGSILRNSDQGECLDGDTNTIGKNGAKVQLWACNGWTNQSWTYH</sequence>